<evidence type="ECO:0000313" key="1">
    <source>
        <dbReference type="EMBL" id="KKO06472.1"/>
    </source>
</evidence>
<reference evidence="1" key="1">
    <citation type="journal article" date="2015" name="Nature">
        <title>Complex archaea that bridge the gap between prokaryotes and eukaryotes.</title>
        <authorList>
            <person name="Spang A."/>
            <person name="Saw J.H."/>
            <person name="Jorgensen S.L."/>
            <person name="Zaremba-Niedzwiedzka K."/>
            <person name="Martijn J."/>
            <person name="Lind A.E."/>
            <person name="van Eijk R."/>
            <person name="Schleper C."/>
            <person name="Guy L."/>
            <person name="Ettema T.J."/>
        </authorList>
    </citation>
    <scope>NUCLEOTIDE SEQUENCE</scope>
</reference>
<dbReference type="EMBL" id="LAZR01000015">
    <property type="protein sequence ID" value="KKO06472.1"/>
    <property type="molecule type" value="Genomic_DNA"/>
</dbReference>
<comment type="caution">
    <text evidence="1">The sequence shown here is derived from an EMBL/GenBank/DDBJ whole genome shotgun (WGS) entry which is preliminary data.</text>
</comment>
<organism evidence="1">
    <name type="scientific">marine sediment metagenome</name>
    <dbReference type="NCBI Taxonomy" id="412755"/>
    <lineage>
        <taxon>unclassified sequences</taxon>
        <taxon>metagenomes</taxon>
        <taxon>ecological metagenomes</taxon>
    </lineage>
</organism>
<protein>
    <submittedName>
        <fullName evidence="1">Uncharacterized protein</fullName>
    </submittedName>
</protein>
<proteinExistence type="predicted"/>
<accession>A0A0F9Y3P5</accession>
<sequence length="47" mass="5233">MKSGLVRETHKSMLEAYSQKKNIYVSLNEAPLGSSDLVDPCSLTYDI</sequence>
<gene>
    <name evidence="1" type="ORF">LCGC14_0062800</name>
</gene>
<dbReference type="AlphaFoldDB" id="A0A0F9Y3P5"/>
<name>A0A0F9Y3P5_9ZZZZ</name>